<evidence type="ECO:0000256" key="6">
    <source>
        <dbReference type="SAM" id="MobiDB-lite"/>
    </source>
</evidence>
<dbReference type="EMBL" id="JARJCW010000022">
    <property type="protein sequence ID" value="KAJ7213111.1"/>
    <property type="molecule type" value="Genomic_DNA"/>
</dbReference>
<evidence type="ECO:0000256" key="2">
    <source>
        <dbReference type="ARBA" id="ARBA00022741"/>
    </source>
</evidence>
<dbReference type="GO" id="GO:0043138">
    <property type="term" value="F:3'-5' DNA helicase activity"/>
    <property type="evidence" value="ECO:0007669"/>
    <property type="project" value="UniProtKB-EC"/>
</dbReference>
<dbReference type="GO" id="GO:0009378">
    <property type="term" value="F:four-way junction helicase activity"/>
    <property type="evidence" value="ECO:0007669"/>
    <property type="project" value="TreeGrafter"/>
</dbReference>
<reference evidence="9" key="1">
    <citation type="submission" date="2023-03" db="EMBL/GenBank/DDBJ databases">
        <title>Massive genome expansion in bonnet fungi (Mycena s.s.) driven by repeated elements and novel gene families across ecological guilds.</title>
        <authorList>
            <consortium name="Lawrence Berkeley National Laboratory"/>
            <person name="Harder C.B."/>
            <person name="Miyauchi S."/>
            <person name="Viragh M."/>
            <person name="Kuo A."/>
            <person name="Thoen E."/>
            <person name="Andreopoulos B."/>
            <person name="Lu D."/>
            <person name="Skrede I."/>
            <person name="Drula E."/>
            <person name="Henrissat B."/>
            <person name="Morin E."/>
            <person name="Kohler A."/>
            <person name="Barry K."/>
            <person name="LaButti K."/>
            <person name="Morin E."/>
            <person name="Salamov A."/>
            <person name="Lipzen A."/>
            <person name="Mereny Z."/>
            <person name="Hegedus B."/>
            <person name="Baldrian P."/>
            <person name="Stursova M."/>
            <person name="Weitz H."/>
            <person name="Taylor A."/>
            <person name="Grigoriev I.V."/>
            <person name="Nagy L.G."/>
            <person name="Martin F."/>
            <person name="Kauserud H."/>
        </authorList>
    </citation>
    <scope>NUCLEOTIDE SEQUENCE</scope>
    <source>
        <strain evidence="9">9144</strain>
    </source>
</reference>
<dbReference type="GO" id="GO:0005694">
    <property type="term" value="C:chromosome"/>
    <property type="evidence" value="ECO:0007669"/>
    <property type="project" value="TreeGrafter"/>
</dbReference>
<dbReference type="GO" id="GO:0000724">
    <property type="term" value="P:double-strand break repair via homologous recombination"/>
    <property type="evidence" value="ECO:0007669"/>
    <property type="project" value="TreeGrafter"/>
</dbReference>
<feature type="domain" description="Helicase C-terminal" evidence="8">
    <location>
        <begin position="323"/>
        <end position="506"/>
    </location>
</feature>
<dbReference type="EC" id="5.6.2.4" evidence="5"/>
<evidence type="ECO:0000259" key="7">
    <source>
        <dbReference type="PROSITE" id="PS51192"/>
    </source>
</evidence>
<dbReference type="Proteomes" id="UP001219525">
    <property type="component" value="Unassembled WGS sequence"/>
</dbReference>
<evidence type="ECO:0000313" key="9">
    <source>
        <dbReference type="EMBL" id="KAJ7213111.1"/>
    </source>
</evidence>
<dbReference type="PROSITE" id="PS51192">
    <property type="entry name" value="HELICASE_ATP_BIND_1"/>
    <property type="match status" value="1"/>
</dbReference>
<evidence type="ECO:0000313" key="10">
    <source>
        <dbReference type="Proteomes" id="UP001219525"/>
    </source>
</evidence>
<evidence type="ECO:0000256" key="3">
    <source>
        <dbReference type="ARBA" id="ARBA00022840"/>
    </source>
</evidence>
<dbReference type="InterPro" id="IPR027417">
    <property type="entry name" value="P-loop_NTPase"/>
</dbReference>
<evidence type="ECO:0000256" key="5">
    <source>
        <dbReference type="ARBA" id="ARBA00034808"/>
    </source>
</evidence>
<proteinExistence type="inferred from homology"/>
<dbReference type="SMART" id="SM00487">
    <property type="entry name" value="DEXDc"/>
    <property type="match status" value="1"/>
</dbReference>
<comment type="similarity">
    <text evidence="1">Belongs to the helicase family. RecQ subfamily.</text>
</comment>
<dbReference type="InterPro" id="IPR014001">
    <property type="entry name" value="Helicase_ATP-bd"/>
</dbReference>
<feature type="domain" description="Helicase ATP-binding" evidence="7">
    <location>
        <begin position="131"/>
        <end position="301"/>
    </location>
</feature>
<feature type="region of interest" description="Disordered" evidence="6">
    <location>
        <begin position="58"/>
        <end position="83"/>
    </location>
</feature>
<dbReference type="GO" id="GO:0005524">
    <property type="term" value="F:ATP binding"/>
    <property type="evidence" value="ECO:0007669"/>
    <property type="project" value="UniProtKB-KW"/>
</dbReference>
<protein>
    <recommendedName>
        <fullName evidence="5">DNA 3'-5' helicase</fullName>
        <ecNumber evidence="5">5.6.2.4</ecNumber>
    </recommendedName>
</protein>
<keyword evidence="10" id="KW-1185">Reference proteome</keyword>
<keyword evidence="2" id="KW-0547">Nucleotide-binding</keyword>
<comment type="caution">
    <text evidence="9">The sequence shown here is derived from an EMBL/GenBank/DDBJ whole genome shotgun (WGS) entry which is preliminary data.</text>
</comment>
<dbReference type="PANTHER" id="PTHR13710">
    <property type="entry name" value="DNA HELICASE RECQ FAMILY MEMBER"/>
    <property type="match status" value="1"/>
</dbReference>
<evidence type="ECO:0000256" key="4">
    <source>
        <dbReference type="ARBA" id="ARBA00034617"/>
    </source>
</evidence>
<dbReference type="GO" id="GO:0003676">
    <property type="term" value="F:nucleic acid binding"/>
    <property type="evidence" value="ECO:0007669"/>
    <property type="project" value="InterPro"/>
</dbReference>
<dbReference type="Pfam" id="PF00271">
    <property type="entry name" value="Helicase_C"/>
    <property type="match status" value="1"/>
</dbReference>
<accession>A0AAD6VLB4</accession>
<dbReference type="InterPro" id="IPR001650">
    <property type="entry name" value="Helicase_C-like"/>
</dbReference>
<dbReference type="InterPro" id="IPR011545">
    <property type="entry name" value="DEAD/DEAH_box_helicase_dom"/>
</dbReference>
<evidence type="ECO:0000259" key="8">
    <source>
        <dbReference type="PROSITE" id="PS51194"/>
    </source>
</evidence>
<feature type="region of interest" description="Disordered" evidence="6">
    <location>
        <begin position="1"/>
        <end position="29"/>
    </location>
</feature>
<dbReference type="PANTHER" id="PTHR13710:SF154">
    <property type="entry name" value="RECQ HELICASE, PUTATIVE (AFU_ORTHOLOGUE AFUA_6G14720)-RELATED"/>
    <property type="match status" value="1"/>
</dbReference>
<comment type="catalytic activity">
    <reaction evidence="4">
        <text>Couples ATP hydrolysis with the unwinding of duplex DNA by translocating in the 3'-5' direction.</text>
        <dbReference type="EC" id="5.6.2.4"/>
    </reaction>
</comment>
<dbReference type="Gene3D" id="3.40.50.300">
    <property type="entry name" value="P-loop containing nucleotide triphosphate hydrolases"/>
    <property type="match status" value="2"/>
</dbReference>
<dbReference type="SUPFAM" id="SSF52540">
    <property type="entry name" value="P-loop containing nucleoside triphosphate hydrolases"/>
    <property type="match status" value="1"/>
</dbReference>
<feature type="region of interest" description="Disordered" evidence="6">
    <location>
        <begin position="643"/>
        <end position="664"/>
    </location>
</feature>
<dbReference type="GO" id="GO:0005737">
    <property type="term" value="C:cytoplasm"/>
    <property type="evidence" value="ECO:0007669"/>
    <property type="project" value="TreeGrafter"/>
</dbReference>
<dbReference type="SMART" id="SM00490">
    <property type="entry name" value="HELICc"/>
    <property type="match status" value="1"/>
</dbReference>
<evidence type="ECO:0000256" key="1">
    <source>
        <dbReference type="ARBA" id="ARBA00005446"/>
    </source>
</evidence>
<gene>
    <name evidence="9" type="ORF">GGX14DRAFT_361364</name>
</gene>
<dbReference type="Pfam" id="PF00270">
    <property type="entry name" value="DEAD"/>
    <property type="match status" value="1"/>
</dbReference>
<keyword evidence="9" id="KW-0347">Helicase</keyword>
<dbReference type="AlphaFoldDB" id="A0AAD6VLB4"/>
<organism evidence="9 10">
    <name type="scientific">Mycena pura</name>
    <dbReference type="NCBI Taxonomy" id="153505"/>
    <lineage>
        <taxon>Eukaryota</taxon>
        <taxon>Fungi</taxon>
        <taxon>Dikarya</taxon>
        <taxon>Basidiomycota</taxon>
        <taxon>Agaricomycotina</taxon>
        <taxon>Agaricomycetes</taxon>
        <taxon>Agaricomycetidae</taxon>
        <taxon>Agaricales</taxon>
        <taxon>Marasmiineae</taxon>
        <taxon>Mycenaceae</taxon>
        <taxon>Mycena</taxon>
    </lineage>
</organism>
<keyword evidence="3" id="KW-0067">ATP-binding</keyword>
<dbReference type="PROSITE" id="PS51194">
    <property type="entry name" value="HELICASE_CTER"/>
    <property type="match status" value="1"/>
</dbReference>
<keyword evidence="9" id="KW-0378">Hydrolase</keyword>
<sequence length="672" mass="75525">MDPTDSSPINPLTQIQRRYNATPVQTPTRPARAALTIQPAPIDSPGNPLAPIKHRKQLRNGYEQSPKTPSYRPYSLNNPGTPRQKAFNISNPAGLQSIPALDPEQWNNLAVKSGVIAADAQLRGFQIQISNLVLMRRGDALLISPTGSGKSLTWILPLLARKEGMSLVVTPYTSLGLDGELSNKGDGISSLFVYSEQNSQQDFEKAATGEMLVIYVCPEMLKSPSFACLIHSASWRGRLSAIYIDEAHLVHQTHTWRPSYSRIYQFRKIVGLDTPLIALSATCPELYRHSLLTFAGLRMDYTLINHGNFRPELSTIILPMLYDITSFLDIAFILPLGTREADLVPTIVYADDLELLTKMFWWAFSRAASMGIPTHAIDIIHSGLSVRHQELCMNDFRNGITKILLGSSKISAGINFPGVKRVVQYKCRDLRLPNFDQRRGRGARRQGETAVGMIFVEPSMKLGGDFSVENPGEQDPGMIELVQSDECAEAIIQRHLDNPRHNRDPSYNCCNRCDPSMQPGREYEWVEENPGPSSAFPTTNKSTTAQRELIYDKLAAWCLQHWRSYRKAKWPSYGPKTLISDSDLEELAAHTNKINCIEDMRRYTHIVHWKDLSTPLFESLQGICQELNLLPPAPEIVIAEPTVNQPPQKRRKTTEKRKPEELAQGEMIIDFQ</sequence>
<feature type="compositionally biased region" description="Polar residues" evidence="6">
    <location>
        <begin position="1"/>
        <end position="28"/>
    </location>
</feature>
<name>A0AAD6VLB4_9AGAR</name>